<gene>
    <name evidence="1" type="ORF">Bca52824_027149</name>
</gene>
<dbReference type="EMBL" id="JAAMPC010000006">
    <property type="protein sequence ID" value="KAG2307401.1"/>
    <property type="molecule type" value="Genomic_DNA"/>
</dbReference>
<sequence>MYMTGALAEIRDTLLFLHHSATLCHDVLGQANTRLREHSCKMFCEFCPPQKYERTTYNIFEFCPPEIERLHCTRTSPSAFLRTQAASPSQLSSTVPSCASADYFQTSTAQRESYLQDHVCNLAWFKNVTSCLERTDSPKTKS</sequence>
<comment type="caution">
    <text evidence="1">The sequence shown here is derived from an EMBL/GenBank/DDBJ whole genome shotgun (WGS) entry which is preliminary data.</text>
</comment>
<evidence type="ECO:0000313" key="1">
    <source>
        <dbReference type="EMBL" id="KAG2307401.1"/>
    </source>
</evidence>
<dbReference type="AlphaFoldDB" id="A0A8X7VAF2"/>
<protein>
    <submittedName>
        <fullName evidence="1">Uncharacterized protein</fullName>
    </submittedName>
</protein>
<dbReference type="Proteomes" id="UP000886595">
    <property type="component" value="Unassembled WGS sequence"/>
</dbReference>
<proteinExistence type="predicted"/>
<name>A0A8X7VAF2_BRACI</name>
<organism evidence="1 2">
    <name type="scientific">Brassica carinata</name>
    <name type="common">Ethiopian mustard</name>
    <name type="synonym">Abyssinian cabbage</name>
    <dbReference type="NCBI Taxonomy" id="52824"/>
    <lineage>
        <taxon>Eukaryota</taxon>
        <taxon>Viridiplantae</taxon>
        <taxon>Streptophyta</taxon>
        <taxon>Embryophyta</taxon>
        <taxon>Tracheophyta</taxon>
        <taxon>Spermatophyta</taxon>
        <taxon>Magnoliopsida</taxon>
        <taxon>eudicotyledons</taxon>
        <taxon>Gunneridae</taxon>
        <taxon>Pentapetalae</taxon>
        <taxon>rosids</taxon>
        <taxon>malvids</taxon>
        <taxon>Brassicales</taxon>
        <taxon>Brassicaceae</taxon>
        <taxon>Brassiceae</taxon>
        <taxon>Brassica</taxon>
    </lineage>
</organism>
<accession>A0A8X7VAF2</accession>
<evidence type="ECO:0000313" key="2">
    <source>
        <dbReference type="Proteomes" id="UP000886595"/>
    </source>
</evidence>
<keyword evidence="2" id="KW-1185">Reference proteome</keyword>
<reference evidence="1 2" key="1">
    <citation type="submission" date="2020-02" db="EMBL/GenBank/DDBJ databases">
        <authorList>
            <person name="Ma Q."/>
            <person name="Huang Y."/>
            <person name="Song X."/>
            <person name="Pei D."/>
        </authorList>
    </citation>
    <scope>NUCLEOTIDE SEQUENCE [LARGE SCALE GENOMIC DNA]</scope>
    <source>
        <strain evidence="1">Sxm20200214</strain>
        <tissue evidence="1">Leaf</tissue>
    </source>
</reference>